<proteinExistence type="predicted"/>
<gene>
    <name evidence="1" type="ORF">SCLCIDRAFT_28781</name>
</gene>
<dbReference type="InParanoid" id="A0A0C3DNG7"/>
<protein>
    <submittedName>
        <fullName evidence="1">Uncharacterized protein</fullName>
    </submittedName>
</protein>
<dbReference type="HOGENOM" id="CLU_1759895_0_0_1"/>
<accession>A0A0C3DNG7</accession>
<keyword evidence="2" id="KW-1185">Reference proteome</keyword>
<evidence type="ECO:0000313" key="1">
    <source>
        <dbReference type="EMBL" id="KIM57561.1"/>
    </source>
</evidence>
<reference evidence="2" key="2">
    <citation type="submission" date="2015-01" db="EMBL/GenBank/DDBJ databases">
        <title>Evolutionary Origins and Diversification of the Mycorrhizal Mutualists.</title>
        <authorList>
            <consortium name="DOE Joint Genome Institute"/>
            <consortium name="Mycorrhizal Genomics Consortium"/>
            <person name="Kohler A."/>
            <person name="Kuo A."/>
            <person name="Nagy L.G."/>
            <person name="Floudas D."/>
            <person name="Copeland A."/>
            <person name="Barry K.W."/>
            <person name="Cichocki N."/>
            <person name="Veneault-Fourrey C."/>
            <person name="LaButti K."/>
            <person name="Lindquist E.A."/>
            <person name="Lipzen A."/>
            <person name="Lundell T."/>
            <person name="Morin E."/>
            <person name="Murat C."/>
            <person name="Riley R."/>
            <person name="Ohm R."/>
            <person name="Sun H."/>
            <person name="Tunlid A."/>
            <person name="Henrissat B."/>
            <person name="Grigoriev I.V."/>
            <person name="Hibbett D.S."/>
            <person name="Martin F."/>
        </authorList>
    </citation>
    <scope>NUCLEOTIDE SEQUENCE [LARGE SCALE GENOMIC DNA]</scope>
    <source>
        <strain evidence="2">Foug A</strain>
    </source>
</reference>
<name>A0A0C3DNG7_9AGAM</name>
<evidence type="ECO:0000313" key="2">
    <source>
        <dbReference type="Proteomes" id="UP000053989"/>
    </source>
</evidence>
<dbReference type="AlphaFoldDB" id="A0A0C3DNG7"/>
<reference evidence="1 2" key="1">
    <citation type="submission" date="2014-04" db="EMBL/GenBank/DDBJ databases">
        <authorList>
            <consortium name="DOE Joint Genome Institute"/>
            <person name="Kuo A."/>
            <person name="Kohler A."/>
            <person name="Nagy L.G."/>
            <person name="Floudas D."/>
            <person name="Copeland A."/>
            <person name="Barry K.W."/>
            <person name="Cichocki N."/>
            <person name="Veneault-Fourrey C."/>
            <person name="LaButti K."/>
            <person name="Lindquist E.A."/>
            <person name="Lipzen A."/>
            <person name="Lundell T."/>
            <person name="Morin E."/>
            <person name="Murat C."/>
            <person name="Sun H."/>
            <person name="Tunlid A."/>
            <person name="Henrissat B."/>
            <person name="Grigoriev I.V."/>
            <person name="Hibbett D.S."/>
            <person name="Martin F."/>
            <person name="Nordberg H.P."/>
            <person name="Cantor M.N."/>
            <person name="Hua S.X."/>
        </authorList>
    </citation>
    <scope>NUCLEOTIDE SEQUENCE [LARGE SCALE GENOMIC DNA]</scope>
    <source>
        <strain evidence="1 2">Foug A</strain>
    </source>
</reference>
<sequence>MSAVSDFIFSRLIDADVLDFQSSIFAPRLPRHPALKGSQVDWIVLTCPRFNLDVATSTAGPMDPTAMFRHISGWLHDSHASQQHCLHLFRVNAATTCRVAHVTIVAAWIAIAIPGPLTFDTWRHHHFSTLWLSELERSAQRLNGCIPW</sequence>
<dbReference type="Proteomes" id="UP000053989">
    <property type="component" value="Unassembled WGS sequence"/>
</dbReference>
<organism evidence="1 2">
    <name type="scientific">Scleroderma citrinum Foug A</name>
    <dbReference type="NCBI Taxonomy" id="1036808"/>
    <lineage>
        <taxon>Eukaryota</taxon>
        <taxon>Fungi</taxon>
        <taxon>Dikarya</taxon>
        <taxon>Basidiomycota</taxon>
        <taxon>Agaricomycotina</taxon>
        <taxon>Agaricomycetes</taxon>
        <taxon>Agaricomycetidae</taxon>
        <taxon>Boletales</taxon>
        <taxon>Sclerodermatineae</taxon>
        <taxon>Sclerodermataceae</taxon>
        <taxon>Scleroderma</taxon>
    </lineage>
</organism>
<dbReference type="EMBL" id="KN822099">
    <property type="protein sequence ID" value="KIM57561.1"/>
    <property type="molecule type" value="Genomic_DNA"/>
</dbReference>